<dbReference type="SMART" id="SM00587">
    <property type="entry name" value="CHK"/>
    <property type="match status" value="1"/>
</dbReference>
<sequence length="372" mass="40684">MLLRDADASNGAVPLRIPADWAEATPDWFAAALAESCPGAVIEDAILVARDDGTNRRARFDLTYAAGSGPGRVFLKAEGVHRAIHARNGNLFNEADLFASGVPIPVDHPQAFKVIIDRPGLDYLILMEDVTRRGGDPRDSTRPMTVEQVASGLRGLARLHSRYWGFSAATEPRLAWVQTWAPTQGFQSGLRTYTPRGLERGASRLPAAVTAHDGDGHVDLWARYVAMLDRGPVTLLHADAHIGNTYVLPGDDVGFLDWQVARRGSWSQDVGYFLTGSLTVEDRRRAEVDLVNEYLTALDVPDRPARDEAWLHYRASAAYGLTIWLSTLGTDGYQSREVALTLAERYAAAFVDLDTEAALATLEISGIGHSRH</sequence>
<gene>
    <name evidence="2" type="ORF">CC117_28350</name>
</gene>
<feature type="domain" description="CHK kinase-like" evidence="1">
    <location>
        <begin position="125"/>
        <end position="304"/>
    </location>
</feature>
<accession>A0A1S1Q8K8</accession>
<dbReference type="OrthoDB" id="141068at2"/>
<dbReference type="RefSeq" id="WP_071090063.1">
    <property type="nucleotide sequence ID" value="NZ_MBLM01000158.1"/>
</dbReference>
<dbReference type="GO" id="GO:0016740">
    <property type="term" value="F:transferase activity"/>
    <property type="evidence" value="ECO:0007669"/>
    <property type="project" value="UniProtKB-KW"/>
</dbReference>
<reference evidence="3" key="1">
    <citation type="submission" date="2016-07" db="EMBL/GenBank/DDBJ databases">
        <title>Sequence Frankia sp. strain CcI1.17.</title>
        <authorList>
            <person name="Ghodhbane-Gtari F."/>
            <person name="Swanson E."/>
            <person name="Gueddou A."/>
            <person name="Morris K."/>
            <person name="Hezbri K."/>
            <person name="Ktari A."/>
            <person name="Nouioui I."/>
            <person name="Abebe-Akele F."/>
            <person name="Simpson S."/>
            <person name="Thomas K."/>
            <person name="Gtari M."/>
            <person name="Tisa L.S."/>
            <person name="Hurst S."/>
        </authorList>
    </citation>
    <scope>NUCLEOTIDE SEQUENCE [LARGE SCALE GENOMIC DNA]</scope>
    <source>
        <strain evidence="3">Cc1.17</strain>
    </source>
</reference>
<proteinExistence type="predicted"/>
<comment type="caution">
    <text evidence="2">The sequence shown here is derived from an EMBL/GenBank/DDBJ whole genome shotgun (WGS) entry which is preliminary data.</text>
</comment>
<dbReference type="InterPro" id="IPR002575">
    <property type="entry name" value="Aminoglycoside_PTrfase"/>
</dbReference>
<keyword evidence="2" id="KW-0808">Transferase</keyword>
<dbReference type="EMBL" id="MBLM01000158">
    <property type="protein sequence ID" value="OHV29831.1"/>
    <property type="molecule type" value="Genomic_DNA"/>
</dbReference>
<dbReference type="SUPFAM" id="SSF56112">
    <property type="entry name" value="Protein kinase-like (PK-like)"/>
    <property type="match status" value="1"/>
</dbReference>
<evidence type="ECO:0000313" key="3">
    <source>
        <dbReference type="Proteomes" id="UP000179627"/>
    </source>
</evidence>
<evidence type="ECO:0000313" key="2">
    <source>
        <dbReference type="EMBL" id="OHV29831.1"/>
    </source>
</evidence>
<dbReference type="Gene3D" id="3.90.1200.10">
    <property type="match status" value="1"/>
</dbReference>
<dbReference type="AlphaFoldDB" id="A0A1S1Q8K8"/>
<name>A0A1S1Q8K8_9ACTN</name>
<dbReference type="Proteomes" id="UP000179627">
    <property type="component" value="Unassembled WGS sequence"/>
</dbReference>
<organism evidence="2 3">
    <name type="scientific">Parafrankia colletiae</name>
    <dbReference type="NCBI Taxonomy" id="573497"/>
    <lineage>
        <taxon>Bacteria</taxon>
        <taxon>Bacillati</taxon>
        <taxon>Actinomycetota</taxon>
        <taxon>Actinomycetes</taxon>
        <taxon>Frankiales</taxon>
        <taxon>Frankiaceae</taxon>
        <taxon>Parafrankia</taxon>
    </lineage>
</organism>
<keyword evidence="3" id="KW-1185">Reference proteome</keyword>
<evidence type="ECO:0000259" key="1">
    <source>
        <dbReference type="SMART" id="SM00587"/>
    </source>
</evidence>
<protein>
    <submittedName>
        <fullName evidence="2">Aminoglycoside phosphotransferase</fullName>
    </submittedName>
</protein>
<dbReference type="InterPro" id="IPR015897">
    <property type="entry name" value="CHK_kinase-like"/>
</dbReference>
<dbReference type="Pfam" id="PF01636">
    <property type="entry name" value="APH"/>
    <property type="match status" value="1"/>
</dbReference>
<dbReference type="InterPro" id="IPR011009">
    <property type="entry name" value="Kinase-like_dom_sf"/>
</dbReference>